<keyword evidence="3" id="KW-0963">Cytoplasm</keyword>
<organism evidence="9 10">
    <name type="scientific">Zostera marina</name>
    <name type="common">Eelgrass</name>
    <dbReference type="NCBI Taxonomy" id="29655"/>
    <lineage>
        <taxon>Eukaryota</taxon>
        <taxon>Viridiplantae</taxon>
        <taxon>Streptophyta</taxon>
        <taxon>Embryophyta</taxon>
        <taxon>Tracheophyta</taxon>
        <taxon>Spermatophyta</taxon>
        <taxon>Magnoliopsida</taxon>
        <taxon>Liliopsida</taxon>
        <taxon>Zosteraceae</taxon>
        <taxon>Zostera</taxon>
    </lineage>
</organism>
<dbReference type="InterPro" id="IPR027329">
    <property type="entry name" value="TPX2_C"/>
</dbReference>
<dbReference type="Pfam" id="PF06886">
    <property type="entry name" value="TPX2"/>
    <property type="match status" value="1"/>
</dbReference>
<keyword evidence="6" id="KW-0175">Coiled coil</keyword>
<evidence type="ECO:0000256" key="2">
    <source>
        <dbReference type="ARBA" id="ARBA00005885"/>
    </source>
</evidence>
<feature type="compositionally biased region" description="Low complexity" evidence="7">
    <location>
        <begin position="219"/>
        <end position="232"/>
    </location>
</feature>
<feature type="region of interest" description="Disordered" evidence="7">
    <location>
        <begin position="206"/>
        <end position="279"/>
    </location>
</feature>
<keyword evidence="5" id="KW-0206">Cytoskeleton</keyword>
<gene>
    <name evidence="9" type="ORF">ZOSMA_87G00980</name>
</gene>
<evidence type="ECO:0000256" key="6">
    <source>
        <dbReference type="SAM" id="Coils"/>
    </source>
</evidence>
<dbReference type="PANTHER" id="PTHR46372:SF26">
    <property type="entry name" value="(WILD MALAYSIAN BANANA) HYPOTHETICAL PROTEIN"/>
    <property type="match status" value="1"/>
</dbReference>
<dbReference type="OrthoDB" id="1939285at2759"/>
<dbReference type="InterPro" id="IPR044806">
    <property type="entry name" value="WVD2/WDL1-4"/>
</dbReference>
<feature type="coiled-coil region" evidence="6">
    <location>
        <begin position="141"/>
        <end position="171"/>
    </location>
</feature>
<evidence type="ECO:0000256" key="7">
    <source>
        <dbReference type="SAM" id="MobiDB-lite"/>
    </source>
</evidence>
<dbReference type="GO" id="GO:0008017">
    <property type="term" value="F:microtubule binding"/>
    <property type="evidence" value="ECO:0007669"/>
    <property type="project" value="InterPro"/>
</dbReference>
<keyword evidence="4" id="KW-0493">Microtubule</keyword>
<comment type="subcellular location">
    <subcellularLocation>
        <location evidence="1">Cytoplasm</location>
        <location evidence="1">Cytoskeleton</location>
    </subcellularLocation>
</comment>
<evidence type="ECO:0000259" key="8">
    <source>
        <dbReference type="Pfam" id="PF06886"/>
    </source>
</evidence>
<dbReference type="GO" id="GO:0072657">
    <property type="term" value="P:protein localization to membrane"/>
    <property type="evidence" value="ECO:0000318"/>
    <property type="project" value="GO_Central"/>
</dbReference>
<dbReference type="EMBL" id="LFYR01002091">
    <property type="protein sequence ID" value="KMZ57351.1"/>
    <property type="molecule type" value="Genomic_DNA"/>
</dbReference>
<proteinExistence type="inferred from homology"/>
<comment type="similarity">
    <text evidence="2">Belongs to the TPX2 family.</text>
</comment>
<dbReference type="GO" id="GO:0000226">
    <property type="term" value="P:microtubule cytoskeleton organization"/>
    <property type="evidence" value="ECO:0007669"/>
    <property type="project" value="InterPro"/>
</dbReference>
<keyword evidence="10" id="KW-1185">Reference proteome</keyword>
<dbReference type="AlphaFoldDB" id="A0A0K9NKQ1"/>
<evidence type="ECO:0000313" key="10">
    <source>
        <dbReference type="Proteomes" id="UP000036987"/>
    </source>
</evidence>
<feature type="domain" description="TPX2 C-terminal" evidence="8">
    <location>
        <begin position="129"/>
        <end position="196"/>
    </location>
</feature>
<evidence type="ECO:0000256" key="1">
    <source>
        <dbReference type="ARBA" id="ARBA00004245"/>
    </source>
</evidence>
<evidence type="ECO:0000313" key="9">
    <source>
        <dbReference type="EMBL" id="KMZ57351.1"/>
    </source>
</evidence>
<dbReference type="Proteomes" id="UP000036987">
    <property type="component" value="Unassembled WGS sequence"/>
</dbReference>
<dbReference type="GO" id="GO:0005874">
    <property type="term" value="C:microtubule"/>
    <property type="evidence" value="ECO:0007669"/>
    <property type="project" value="UniProtKB-KW"/>
</dbReference>
<evidence type="ECO:0000256" key="3">
    <source>
        <dbReference type="ARBA" id="ARBA00022490"/>
    </source>
</evidence>
<feature type="compositionally biased region" description="Polar residues" evidence="7">
    <location>
        <begin position="235"/>
        <end position="245"/>
    </location>
</feature>
<protein>
    <recommendedName>
        <fullName evidence="8">TPX2 C-terminal domain-containing protein</fullName>
    </recommendedName>
</protein>
<dbReference type="PANTHER" id="PTHR46372">
    <property type="entry name" value="PROTEIN WVD2-LIKE 3"/>
    <property type="match status" value="1"/>
</dbReference>
<accession>A0A0K9NKQ1</accession>
<name>A0A0K9NKQ1_ZOSMR</name>
<evidence type="ECO:0000256" key="4">
    <source>
        <dbReference type="ARBA" id="ARBA00022701"/>
    </source>
</evidence>
<comment type="caution">
    <text evidence="9">The sequence shown here is derived from an EMBL/GenBank/DDBJ whole genome shotgun (WGS) entry which is preliminary data.</text>
</comment>
<reference evidence="10" key="1">
    <citation type="journal article" date="2016" name="Nature">
        <title>The genome of the seagrass Zostera marina reveals angiosperm adaptation to the sea.</title>
        <authorList>
            <person name="Olsen J.L."/>
            <person name="Rouze P."/>
            <person name="Verhelst B."/>
            <person name="Lin Y.-C."/>
            <person name="Bayer T."/>
            <person name="Collen J."/>
            <person name="Dattolo E."/>
            <person name="De Paoli E."/>
            <person name="Dittami S."/>
            <person name="Maumus F."/>
            <person name="Michel G."/>
            <person name="Kersting A."/>
            <person name="Lauritano C."/>
            <person name="Lohaus R."/>
            <person name="Toepel M."/>
            <person name="Tonon T."/>
            <person name="Vanneste K."/>
            <person name="Amirebrahimi M."/>
            <person name="Brakel J."/>
            <person name="Bostroem C."/>
            <person name="Chovatia M."/>
            <person name="Grimwood J."/>
            <person name="Jenkins J.W."/>
            <person name="Jueterbock A."/>
            <person name="Mraz A."/>
            <person name="Stam W.T."/>
            <person name="Tice H."/>
            <person name="Bornberg-Bauer E."/>
            <person name="Green P.J."/>
            <person name="Pearson G.A."/>
            <person name="Procaccini G."/>
            <person name="Duarte C.M."/>
            <person name="Schmutz J."/>
            <person name="Reusch T.B.H."/>
            <person name="Van de Peer Y."/>
        </authorList>
    </citation>
    <scope>NUCLEOTIDE SEQUENCE [LARGE SCALE GENOMIC DNA]</scope>
    <source>
        <strain evidence="10">cv. Finnish</strain>
    </source>
</reference>
<sequence>MEMEDGKTGLLHLQRANVDLLVTAVTDGDDRELLLRVSPELTNDDGDGIVRQTKEENLKKDVLRLSTNNIKKSGVSSADSGTKKPLIVKSTSLKTKKTASPTLRSTTNSEAVAAPPLIRKSSAPVFASRLDLRAEKRKEFFAKIEEKIHAKEQEKTELQTKSKENQEAEMKMLRKSLTFKANPMPSFYKEPAPAKVEFKNKIPVTRPISPKLGRRKVSVEGGTSTSTSNGVSCRKNLNSSPTVNGKKSVGKSKLKTSSLEKDFTNGISEAKVLDEDENDVRAKVSMEVAGDQSSKQAAIV</sequence>
<evidence type="ECO:0000256" key="5">
    <source>
        <dbReference type="ARBA" id="ARBA00023212"/>
    </source>
</evidence>